<reference evidence="2 3" key="1">
    <citation type="journal article" date="2016" name="Sci. Rep.">
        <title>The Dendrobium catenatum Lindl. genome sequence provides insights into polysaccharide synthase, floral development and adaptive evolution.</title>
        <authorList>
            <person name="Zhang G.Q."/>
            <person name="Xu Q."/>
            <person name="Bian C."/>
            <person name="Tsai W.C."/>
            <person name="Yeh C.M."/>
            <person name="Liu K.W."/>
            <person name="Yoshida K."/>
            <person name="Zhang L.S."/>
            <person name="Chang S.B."/>
            <person name="Chen F."/>
            <person name="Shi Y."/>
            <person name="Su Y.Y."/>
            <person name="Zhang Y.Q."/>
            <person name="Chen L.J."/>
            <person name="Yin Y."/>
            <person name="Lin M."/>
            <person name="Huang H."/>
            <person name="Deng H."/>
            <person name="Wang Z.W."/>
            <person name="Zhu S.L."/>
            <person name="Zhao X."/>
            <person name="Deng C."/>
            <person name="Niu S.C."/>
            <person name="Huang J."/>
            <person name="Wang M."/>
            <person name="Liu G.H."/>
            <person name="Yang H.J."/>
            <person name="Xiao X.J."/>
            <person name="Hsiao Y.Y."/>
            <person name="Wu W.L."/>
            <person name="Chen Y.Y."/>
            <person name="Mitsuda N."/>
            <person name="Ohme-Takagi M."/>
            <person name="Luo Y.B."/>
            <person name="Van de Peer Y."/>
            <person name="Liu Z.J."/>
        </authorList>
    </citation>
    <scope>NUCLEOTIDE SEQUENCE [LARGE SCALE GENOMIC DNA]</scope>
    <source>
        <tissue evidence="2">The whole plant</tissue>
    </source>
</reference>
<feature type="compositionally biased region" description="Basic residues" evidence="1">
    <location>
        <begin position="51"/>
        <end position="69"/>
    </location>
</feature>
<dbReference type="EMBL" id="KZ502732">
    <property type="protein sequence ID" value="PKU73630.1"/>
    <property type="molecule type" value="Genomic_DNA"/>
</dbReference>
<evidence type="ECO:0000256" key="1">
    <source>
        <dbReference type="SAM" id="MobiDB-lite"/>
    </source>
</evidence>
<dbReference type="AlphaFoldDB" id="A0A2I0WD99"/>
<evidence type="ECO:0000313" key="2">
    <source>
        <dbReference type="EMBL" id="PKU73630.1"/>
    </source>
</evidence>
<gene>
    <name evidence="2" type="ORF">MA16_Dca009937</name>
</gene>
<sequence length="110" mass="12464">MLEQIRTELLGVPKFLFSSILGKKTTLAFTNTGNDKSTTLKILIGDLFKAKKRTSKSRKISPVNKKKGSQHPDDEVPHDIQIIPPPDPQHLRKRTEDVYKYSKNTPVRAP</sequence>
<accession>A0A2I0WD99</accession>
<keyword evidence="3" id="KW-1185">Reference proteome</keyword>
<name>A0A2I0WD99_9ASPA</name>
<protein>
    <submittedName>
        <fullName evidence="2">Uncharacterized protein</fullName>
    </submittedName>
</protein>
<evidence type="ECO:0000313" key="3">
    <source>
        <dbReference type="Proteomes" id="UP000233837"/>
    </source>
</evidence>
<proteinExistence type="predicted"/>
<organism evidence="2 3">
    <name type="scientific">Dendrobium catenatum</name>
    <dbReference type="NCBI Taxonomy" id="906689"/>
    <lineage>
        <taxon>Eukaryota</taxon>
        <taxon>Viridiplantae</taxon>
        <taxon>Streptophyta</taxon>
        <taxon>Embryophyta</taxon>
        <taxon>Tracheophyta</taxon>
        <taxon>Spermatophyta</taxon>
        <taxon>Magnoliopsida</taxon>
        <taxon>Liliopsida</taxon>
        <taxon>Asparagales</taxon>
        <taxon>Orchidaceae</taxon>
        <taxon>Epidendroideae</taxon>
        <taxon>Malaxideae</taxon>
        <taxon>Dendrobiinae</taxon>
        <taxon>Dendrobium</taxon>
    </lineage>
</organism>
<feature type="region of interest" description="Disordered" evidence="1">
    <location>
        <begin position="51"/>
        <end position="110"/>
    </location>
</feature>
<reference evidence="2 3" key="2">
    <citation type="journal article" date="2017" name="Nature">
        <title>The Apostasia genome and the evolution of orchids.</title>
        <authorList>
            <person name="Zhang G.Q."/>
            <person name="Liu K.W."/>
            <person name="Li Z."/>
            <person name="Lohaus R."/>
            <person name="Hsiao Y.Y."/>
            <person name="Niu S.C."/>
            <person name="Wang J.Y."/>
            <person name="Lin Y.C."/>
            <person name="Xu Q."/>
            <person name="Chen L.J."/>
            <person name="Yoshida K."/>
            <person name="Fujiwara S."/>
            <person name="Wang Z.W."/>
            <person name="Zhang Y.Q."/>
            <person name="Mitsuda N."/>
            <person name="Wang M."/>
            <person name="Liu G.H."/>
            <person name="Pecoraro L."/>
            <person name="Huang H.X."/>
            <person name="Xiao X.J."/>
            <person name="Lin M."/>
            <person name="Wu X.Y."/>
            <person name="Wu W.L."/>
            <person name="Chen Y.Y."/>
            <person name="Chang S.B."/>
            <person name="Sakamoto S."/>
            <person name="Ohme-Takagi M."/>
            <person name="Yagi M."/>
            <person name="Zeng S.J."/>
            <person name="Shen C.Y."/>
            <person name="Yeh C.M."/>
            <person name="Luo Y.B."/>
            <person name="Tsai W.C."/>
            <person name="Van de Peer Y."/>
            <person name="Liu Z.J."/>
        </authorList>
    </citation>
    <scope>NUCLEOTIDE SEQUENCE [LARGE SCALE GENOMIC DNA]</scope>
    <source>
        <tissue evidence="2">The whole plant</tissue>
    </source>
</reference>
<dbReference type="Proteomes" id="UP000233837">
    <property type="component" value="Unassembled WGS sequence"/>
</dbReference>